<evidence type="ECO:0000256" key="1">
    <source>
        <dbReference type="SAM" id="SignalP"/>
    </source>
</evidence>
<keyword evidence="1" id="KW-0732">Signal</keyword>
<keyword evidence="3" id="KW-1185">Reference proteome</keyword>
<accession>K2JMH5</accession>
<proteinExistence type="predicted"/>
<feature type="signal peptide" evidence="1">
    <location>
        <begin position="1"/>
        <end position="24"/>
    </location>
</feature>
<dbReference type="Gene3D" id="2.40.160.20">
    <property type="match status" value="1"/>
</dbReference>
<evidence type="ECO:0000313" key="3">
    <source>
        <dbReference type="Proteomes" id="UP000014115"/>
    </source>
</evidence>
<dbReference type="PANTHER" id="PTHR36920">
    <property type="match status" value="1"/>
</dbReference>
<reference evidence="2 3" key="1">
    <citation type="journal article" date="2012" name="J. Bacteriol.">
        <title>Genome Sequence of Idiomarina xiamenensis Type Strain 10-D-4.</title>
        <authorList>
            <person name="Lai Q."/>
            <person name="Wang L."/>
            <person name="Wang W."/>
            <person name="Shao Z."/>
        </authorList>
    </citation>
    <scope>NUCLEOTIDE SEQUENCE [LARGE SCALE GENOMIC DNA]</scope>
    <source>
        <strain evidence="2 3">10-D-4</strain>
    </source>
</reference>
<comment type="caution">
    <text evidence="2">The sequence shown here is derived from an EMBL/GenBank/DDBJ whole genome shotgun (WGS) entry which is preliminary data.</text>
</comment>
<dbReference type="Proteomes" id="UP000014115">
    <property type="component" value="Unassembled WGS sequence"/>
</dbReference>
<dbReference type="InterPro" id="IPR005618">
    <property type="entry name" value="OMPW"/>
</dbReference>
<protein>
    <submittedName>
        <fullName evidence="2">Outer membrane protein OmpW</fullName>
    </submittedName>
</protein>
<dbReference type="RefSeq" id="WP_008487835.1">
    <property type="nucleotide sequence ID" value="NZ_AMRG01000004.1"/>
</dbReference>
<dbReference type="eggNOG" id="COG3047">
    <property type="taxonomic scope" value="Bacteria"/>
</dbReference>
<feature type="chain" id="PRO_5003862081" evidence="1">
    <location>
        <begin position="25"/>
        <end position="235"/>
    </location>
</feature>
<sequence length="235" mass="25112">MKPLSRCAVALFGVLSVFSISSQASDFSINVGAITVMPDDSSGHLNVVEQVAGMPTNSTGAVVNTNTQLGLSVDYRVAPHWQLSLIAATPFAHDIHGSGSLAGMSIGRTKQLPPTLLVQYHFNDDNAEFNPFVGVGVNYTTFFDEKVDDQLGSALVGMGAMQATDNAELALSSSWGLAFQAGINWQLSQQWGVHAMVSKIAIDTDADVRINGTTVDSIKVDIDPYVAMLGLRYRF</sequence>
<dbReference type="PATRIC" id="fig|740709.3.peg.764"/>
<dbReference type="SUPFAM" id="SSF56925">
    <property type="entry name" value="OMPA-like"/>
    <property type="match status" value="1"/>
</dbReference>
<dbReference type="OrthoDB" id="9807574at2"/>
<dbReference type="InterPro" id="IPR011250">
    <property type="entry name" value="OMP/PagP_B-barrel"/>
</dbReference>
<dbReference type="GO" id="GO:0055085">
    <property type="term" value="P:transmembrane transport"/>
    <property type="evidence" value="ECO:0007669"/>
    <property type="project" value="TreeGrafter"/>
</dbReference>
<dbReference type="STRING" id="740709.A10D4_03785"/>
<evidence type="ECO:0000313" key="2">
    <source>
        <dbReference type="EMBL" id="EKE84701.1"/>
    </source>
</evidence>
<dbReference type="Pfam" id="PF03922">
    <property type="entry name" value="OmpW"/>
    <property type="match status" value="1"/>
</dbReference>
<dbReference type="EMBL" id="AMRG01000004">
    <property type="protein sequence ID" value="EKE84701.1"/>
    <property type="molecule type" value="Genomic_DNA"/>
</dbReference>
<dbReference type="AlphaFoldDB" id="K2JMH5"/>
<name>K2JMH5_9GAMM</name>
<dbReference type="PANTHER" id="PTHR36920:SF1">
    <property type="entry name" value="OUTER MEMBRANE PROTEIN W"/>
    <property type="match status" value="1"/>
</dbReference>
<dbReference type="GO" id="GO:0019867">
    <property type="term" value="C:outer membrane"/>
    <property type="evidence" value="ECO:0007669"/>
    <property type="project" value="InterPro"/>
</dbReference>
<gene>
    <name evidence="2" type="ORF">A10D4_03785</name>
</gene>
<organism evidence="2 3">
    <name type="scientific">Idiomarina xiamenensis 10-D-4</name>
    <dbReference type="NCBI Taxonomy" id="740709"/>
    <lineage>
        <taxon>Bacteria</taxon>
        <taxon>Pseudomonadati</taxon>
        <taxon>Pseudomonadota</taxon>
        <taxon>Gammaproteobacteria</taxon>
        <taxon>Alteromonadales</taxon>
        <taxon>Idiomarinaceae</taxon>
        <taxon>Idiomarina</taxon>
    </lineage>
</organism>